<gene>
    <name evidence="2" type="ORF">BN961_02637</name>
</gene>
<reference evidence="2 3" key="1">
    <citation type="journal article" date="2014" name="Genome Announc.">
        <title>Genome Sequence of Afipia felis Strain 76713, Isolated in Hospital Water Using an Amoeba Co-Culture Procedure.</title>
        <authorList>
            <person name="Benamar S."/>
            <person name="La Scola B."/>
            <person name="Croce O."/>
        </authorList>
    </citation>
    <scope>NUCLEOTIDE SEQUENCE [LARGE SCALE GENOMIC DNA]</scope>
    <source>
        <strain evidence="2 3">76713</strain>
    </source>
</reference>
<dbReference type="EMBL" id="CCAZ020000001">
    <property type="protein sequence ID" value="CEG09214.1"/>
    <property type="molecule type" value="Genomic_DNA"/>
</dbReference>
<accession>A0A090MU54</accession>
<dbReference type="AlphaFoldDB" id="A0A090MU54"/>
<dbReference type="Proteomes" id="UP000035762">
    <property type="component" value="Unassembled WGS sequence"/>
</dbReference>
<keyword evidence="3" id="KW-1185">Reference proteome</keyword>
<protein>
    <recommendedName>
        <fullName evidence="1">DUF305 domain-containing protein</fullName>
    </recommendedName>
</protein>
<dbReference type="PANTHER" id="PTHR36933:SF1">
    <property type="entry name" value="SLL0788 PROTEIN"/>
    <property type="match status" value="1"/>
</dbReference>
<sequence>MRQNCMSMMQQMMRGHMGGAMAGTQAQPATQSAATKAYMEAAERMHGPMTEGLQASDPDVAFVRGMIPHHQGAIDMAKVVLQYGKDDQTKKWASDVIRDQQREISEMQEWLKKNAR</sequence>
<dbReference type="Pfam" id="PF03713">
    <property type="entry name" value="DUF305"/>
    <property type="match status" value="1"/>
</dbReference>
<name>A0A090MU54_AFIFE</name>
<dbReference type="Gene3D" id="1.20.1260.10">
    <property type="match status" value="1"/>
</dbReference>
<evidence type="ECO:0000313" key="2">
    <source>
        <dbReference type="EMBL" id="CEG09214.1"/>
    </source>
</evidence>
<dbReference type="InterPro" id="IPR005183">
    <property type="entry name" value="DUF305_CopM-like"/>
</dbReference>
<evidence type="ECO:0000313" key="3">
    <source>
        <dbReference type="Proteomes" id="UP000035762"/>
    </source>
</evidence>
<dbReference type="OrthoDB" id="517560at2"/>
<dbReference type="PANTHER" id="PTHR36933">
    <property type="entry name" value="SLL0788 PROTEIN"/>
    <property type="match status" value="1"/>
</dbReference>
<proteinExistence type="predicted"/>
<evidence type="ECO:0000259" key="1">
    <source>
        <dbReference type="Pfam" id="PF03713"/>
    </source>
</evidence>
<feature type="domain" description="DUF305" evidence="1">
    <location>
        <begin position="6"/>
        <end position="111"/>
    </location>
</feature>
<comment type="caution">
    <text evidence="2">The sequence shown here is derived from an EMBL/GenBank/DDBJ whole genome shotgun (WGS) entry which is preliminary data.</text>
</comment>
<dbReference type="InterPro" id="IPR012347">
    <property type="entry name" value="Ferritin-like"/>
</dbReference>
<organism evidence="2 3">
    <name type="scientific">Afipia felis</name>
    <name type="common">Cat scratch disease bacillus</name>
    <dbReference type="NCBI Taxonomy" id="1035"/>
    <lineage>
        <taxon>Bacteria</taxon>
        <taxon>Pseudomonadati</taxon>
        <taxon>Pseudomonadota</taxon>
        <taxon>Alphaproteobacteria</taxon>
        <taxon>Hyphomicrobiales</taxon>
        <taxon>Nitrobacteraceae</taxon>
        <taxon>Afipia</taxon>
    </lineage>
</organism>
<dbReference type="STRING" id="1035.BN961_02637"/>